<protein>
    <submittedName>
        <fullName evidence="3">Uncharacterized protein</fullName>
    </submittedName>
</protein>
<reference evidence="4" key="1">
    <citation type="journal article" date="2019" name="Int. J. Syst. Evol. Microbiol.">
        <title>The Global Catalogue of Microorganisms (GCM) 10K type strain sequencing project: providing services to taxonomists for standard genome sequencing and annotation.</title>
        <authorList>
            <consortium name="The Broad Institute Genomics Platform"/>
            <consortium name="The Broad Institute Genome Sequencing Center for Infectious Disease"/>
            <person name="Wu L."/>
            <person name="Ma J."/>
        </authorList>
    </citation>
    <scope>NUCLEOTIDE SEQUENCE [LARGE SCALE GENOMIC DNA]</scope>
    <source>
        <strain evidence="4">JCM 9377</strain>
    </source>
</reference>
<accession>A0ABP6QI00</accession>
<dbReference type="EMBL" id="BAAAUV010000023">
    <property type="protein sequence ID" value="GAA3232299.1"/>
    <property type="molecule type" value="Genomic_DNA"/>
</dbReference>
<sequence>MQPQNVALQGHGGLTGEQPVFRAPAVPAAREAEGVELGELDEGPGVAQYAGVDMSGPAEPPKAGIPSSGNWQMPEWMREETEANRRAGGPVGGGGFDEGEMKKDRSRTFLFAGIGVLALGLFVGLAVVVLGGDDGAKDEGATPSKVQPADSPSPEPADTVDVPSPPDKALVKFKGTASPVVGTVTDALSGLVYPKFGGKWVVPTKQNKLGQSGWTGQQIMVTEHVGTQYWYGTILSSPLSPIERRVATEGDVKKTAIAASASLRTRLYAFRHATKPVASQEITVSGHKGWVVADYLTYKRPGIKATGEVVVTAVVDTGREVPAVLFVSMPNTAKKSWPDINAVLTKMKIAS</sequence>
<feature type="region of interest" description="Disordered" evidence="1">
    <location>
        <begin position="80"/>
        <end position="99"/>
    </location>
</feature>
<evidence type="ECO:0000313" key="4">
    <source>
        <dbReference type="Proteomes" id="UP001501237"/>
    </source>
</evidence>
<feature type="transmembrane region" description="Helical" evidence="2">
    <location>
        <begin position="109"/>
        <end position="130"/>
    </location>
</feature>
<evidence type="ECO:0000256" key="1">
    <source>
        <dbReference type="SAM" id="MobiDB-lite"/>
    </source>
</evidence>
<keyword evidence="2" id="KW-1133">Transmembrane helix</keyword>
<gene>
    <name evidence="3" type="ORF">GCM10010468_63970</name>
</gene>
<comment type="caution">
    <text evidence="3">The sequence shown here is derived from an EMBL/GenBank/DDBJ whole genome shotgun (WGS) entry which is preliminary data.</text>
</comment>
<dbReference type="Proteomes" id="UP001501237">
    <property type="component" value="Unassembled WGS sequence"/>
</dbReference>
<keyword evidence="4" id="KW-1185">Reference proteome</keyword>
<organism evidence="3 4">
    <name type="scientific">Actinocorallia longicatena</name>
    <dbReference type="NCBI Taxonomy" id="111803"/>
    <lineage>
        <taxon>Bacteria</taxon>
        <taxon>Bacillati</taxon>
        <taxon>Actinomycetota</taxon>
        <taxon>Actinomycetes</taxon>
        <taxon>Streptosporangiales</taxon>
        <taxon>Thermomonosporaceae</taxon>
        <taxon>Actinocorallia</taxon>
    </lineage>
</organism>
<keyword evidence="2" id="KW-0472">Membrane</keyword>
<evidence type="ECO:0000256" key="2">
    <source>
        <dbReference type="SAM" id="Phobius"/>
    </source>
</evidence>
<feature type="region of interest" description="Disordered" evidence="1">
    <location>
        <begin position="138"/>
        <end position="165"/>
    </location>
</feature>
<keyword evidence="2" id="KW-0812">Transmembrane</keyword>
<evidence type="ECO:0000313" key="3">
    <source>
        <dbReference type="EMBL" id="GAA3232299.1"/>
    </source>
</evidence>
<proteinExistence type="predicted"/>
<name>A0ABP6QI00_9ACTN</name>